<evidence type="ECO:0008006" key="5">
    <source>
        <dbReference type="Google" id="ProtNLM"/>
    </source>
</evidence>
<dbReference type="InterPro" id="IPR001296">
    <property type="entry name" value="Glyco_trans_1"/>
</dbReference>
<dbReference type="InterPro" id="IPR050194">
    <property type="entry name" value="Glycosyltransferase_grp1"/>
</dbReference>
<dbReference type="InterPro" id="IPR028098">
    <property type="entry name" value="Glyco_trans_4-like_N"/>
</dbReference>
<evidence type="ECO:0000313" key="3">
    <source>
        <dbReference type="EMBL" id="OGE78105.1"/>
    </source>
</evidence>
<evidence type="ECO:0000313" key="4">
    <source>
        <dbReference type="Proteomes" id="UP000176864"/>
    </source>
</evidence>
<feature type="domain" description="Glycosyl transferase family 1" evidence="1">
    <location>
        <begin position="189"/>
        <end position="315"/>
    </location>
</feature>
<dbReference type="EMBL" id="MFEK01000014">
    <property type="protein sequence ID" value="OGE78105.1"/>
    <property type="molecule type" value="Genomic_DNA"/>
</dbReference>
<dbReference type="Pfam" id="PF00534">
    <property type="entry name" value="Glycos_transf_1"/>
    <property type="match status" value="1"/>
</dbReference>
<reference evidence="3 4" key="1">
    <citation type="journal article" date="2016" name="Nat. Commun.">
        <title>Thousands of microbial genomes shed light on interconnected biogeochemical processes in an aquifer system.</title>
        <authorList>
            <person name="Anantharaman K."/>
            <person name="Brown C.T."/>
            <person name="Hug L.A."/>
            <person name="Sharon I."/>
            <person name="Castelle C.J."/>
            <person name="Probst A.J."/>
            <person name="Thomas B.C."/>
            <person name="Singh A."/>
            <person name="Wilkins M.J."/>
            <person name="Karaoz U."/>
            <person name="Brodie E.L."/>
            <person name="Williams K.H."/>
            <person name="Hubbard S.S."/>
            <person name="Banfield J.F."/>
        </authorList>
    </citation>
    <scope>NUCLEOTIDE SEQUENCE [LARGE SCALE GENOMIC DNA]</scope>
</reference>
<proteinExistence type="predicted"/>
<dbReference type="AlphaFoldDB" id="A0A1F5NKD2"/>
<dbReference type="Proteomes" id="UP000176864">
    <property type="component" value="Unassembled WGS sequence"/>
</dbReference>
<dbReference type="CDD" id="cd03801">
    <property type="entry name" value="GT4_PimA-like"/>
    <property type="match status" value="1"/>
</dbReference>
<dbReference type="GO" id="GO:0016757">
    <property type="term" value="F:glycosyltransferase activity"/>
    <property type="evidence" value="ECO:0007669"/>
    <property type="project" value="InterPro"/>
</dbReference>
<organism evidence="3 4">
    <name type="scientific">Candidatus Doudnabacteria bacterium RIFCSPHIGHO2_01_FULL_46_14</name>
    <dbReference type="NCBI Taxonomy" id="1817824"/>
    <lineage>
        <taxon>Bacteria</taxon>
        <taxon>Candidatus Doudnaibacteriota</taxon>
    </lineage>
</organism>
<dbReference type="PANTHER" id="PTHR45947:SF14">
    <property type="entry name" value="SLL1723 PROTEIN"/>
    <property type="match status" value="1"/>
</dbReference>
<evidence type="ECO:0000259" key="2">
    <source>
        <dbReference type="Pfam" id="PF13439"/>
    </source>
</evidence>
<name>A0A1F5NKD2_9BACT</name>
<feature type="domain" description="Glycosyltransferase subfamily 4-like N-terminal" evidence="2">
    <location>
        <begin position="33"/>
        <end position="181"/>
    </location>
</feature>
<sequence length="402" mass="45111">MDKPRILIFSIAYEPLVGGAELAIRYITDRIFDYEFDLITVRFDRAHPKQEKIGNVNVYRVGFGSRLGRLLYPAFALRLAKKLHSKQNYQITWAIMAAYASAAALMFQRRFPTVKFLLTLQEGDTIEHIHSRVKGFKKVWQQSFKKADYIQVISKFLAQWAVKEGATCPVEVVPNGVDLEKFKIQNSNVKIANQNSKFTIITASRLVHKNGIDILIHAVSKLQTSNFQLQILGAGPEEARLKKLAADLKIADRIEFLGNISQEELPKYLSESDIFVRPSRSEGLGTAFLEAMAAGLPIIGTPVGGIPDFLHPHLTSPLKGEKNAEKSGIIPLPRGEGEPNGLFCKADDPADLAEKIKILMQDSDLRKKLGQNGKRLVEEQYSWDIVDGKMKGIFSKILYFKL</sequence>
<dbReference type="STRING" id="1817824.A2751_03000"/>
<dbReference type="Pfam" id="PF13439">
    <property type="entry name" value="Glyco_transf_4"/>
    <property type="match status" value="1"/>
</dbReference>
<dbReference type="SUPFAM" id="SSF53756">
    <property type="entry name" value="UDP-Glycosyltransferase/glycogen phosphorylase"/>
    <property type="match status" value="1"/>
</dbReference>
<evidence type="ECO:0000259" key="1">
    <source>
        <dbReference type="Pfam" id="PF00534"/>
    </source>
</evidence>
<protein>
    <recommendedName>
        <fullName evidence="5">Glycosyl transferase family 1 domain-containing protein</fullName>
    </recommendedName>
</protein>
<gene>
    <name evidence="3" type="ORF">A2751_03000</name>
</gene>
<dbReference type="PANTHER" id="PTHR45947">
    <property type="entry name" value="SULFOQUINOVOSYL TRANSFERASE SQD2"/>
    <property type="match status" value="1"/>
</dbReference>
<dbReference type="Gene3D" id="3.40.50.2000">
    <property type="entry name" value="Glycogen Phosphorylase B"/>
    <property type="match status" value="3"/>
</dbReference>
<comment type="caution">
    <text evidence="3">The sequence shown here is derived from an EMBL/GenBank/DDBJ whole genome shotgun (WGS) entry which is preliminary data.</text>
</comment>
<accession>A0A1F5NKD2</accession>